<sequence>MAGGHRKFRSAHPFGKKKTSASGLQGFIRSPSSEGDTDDAIAHLIPTATEACNADLKILNFDATFPGSVHASFVWRASLSKKEFAKGNLVKENECLLAWQTTRAAMLDGVYHGGELVSNGGGGDSSDDDGDNDSSFLPMSIQGALLTIQSLIDFVNSKGLPSAYAQQLDAMHTAIVKLQLPRKQAEILDFVERA</sequence>
<dbReference type="EMBL" id="JABSTQ010011121">
    <property type="protein sequence ID" value="KAG0415012.1"/>
    <property type="molecule type" value="Genomic_DNA"/>
</dbReference>
<protein>
    <submittedName>
        <fullName evidence="1">Uncharacterized protein</fullName>
    </submittedName>
</protein>
<evidence type="ECO:0000313" key="1">
    <source>
        <dbReference type="EMBL" id="KAG0415012.1"/>
    </source>
</evidence>
<gene>
    <name evidence="1" type="ORF">HPB47_007817</name>
</gene>
<accession>A0AC60P6F7</accession>
<reference evidence="1 2" key="1">
    <citation type="journal article" date="2020" name="Cell">
        <title>Large-Scale Comparative Analyses of Tick Genomes Elucidate Their Genetic Diversity and Vector Capacities.</title>
        <authorList>
            <consortium name="Tick Genome and Microbiome Consortium (TIGMIC)"/>
            <person name="Jia N."/>
            <person name="Wang J."/>
            <person name="Shi W."/>
            <person name="Du L."/>
            <person name="Sun Y."/>
            <person name="Zhan W."/>
            <person name="Jiang J.F."/>
            <person name="Wang Q."/>
            <person name="Zhang B."/>
            <person name="Ji P."/>
            <person name="Bell-Sakyi L."/>
            <person name="Cui X.M."/>
            <person name="Yuan T.T."/>
            <person name="Jiang B.G."/>
            <person name="Yang W.F."/>
            <person name="Lam T.T."/>
            <person name="Chang Q.C."/>
            <person name="Ding S.J."/>
            <person name="Wang X.J."/>
            <person name="Zhu J.G."/>
            <person name="Ruan X.D."/>
            <person name="Zhao L."/>
            <person name="Wei J.T."/>
            <person name="Ye R.Z."/>
            <person name="Que T.C."/>
            <person name="Du C.H."/>
            <person name="Zhou Y.H."/>
            <person name="Cheng J.X."/>
            <person name="Dai P.F."/>
            <person name="Guo W.B."/>
            <person name="Han X.H."/>
            <person name="Huang E.J."/>
            <person name="Li L.F."/>
            <person name="Wei W."/>
            <person name="Gao Y.C."/>
            <person name="Liu J.Z."/>
            <person name="Shao H.Z."/>
            <person name="Wang X."/>
            <person name="Wang C.C."/>
            <person name="Yang T.C."/>
            <person name="Huo Q.B."/>
            <person name="Li W."/>
            <person name="Chen H.Y."/>
            <person name="Chen S.E."/>
            <person name="Zhou L.G."/>
            <person name="Ni X.B."/>
            <person name="Tian J.H."/>
            <person name="Sheng Y."/>
            <person name="Liu T."/>
            <person name="Pan Y.S."/>
            <person name="Xia L.Y."/>
            <person name="Li J."/>
            <person name="Zhao F."/>
            <person name="Cao W.C."/>
        </authorList>
    </citation>
    <scope>NUCLEOTIDE SEQUENCE [LARGE SCALE GENOMIC DNA]</scope>
    <source>
        <strain evidence="1">Iper-2018</strain>
    </source>
</reference>
<keyword evidence="2" id="KW-1185">Reference proteome</keyword>
<comment type="caution">
    <text evidence="1">The sequence shown here is derived from an EMBL/GenBank/DDBJ whole genome shotgun (WGS) entry which is preliminary data.</text>
</comment>
<evidence type="ECO:0000313" key="2">
    <source>
        <dbReference type="Proteomes" id="UP000805193"/>
    </source>
</evidence>
<dbReference type="Proteomes" id="UP000805193">
    <property type="component" value="Unassembled WGS sequence"/>
</dbReference>
<name>A0AC60P6F7_IXOPE</name>
<proteinExistence type="predicted"/>
<organism evidence="1 2">
    <name type="scientific">Ixodes persulcatus</name>
    <name type="common">Taiga tick</name>
    <dbReference type="NCBI Taxonomy" id="34615"/>
    <lineage>
        <taxon>Eukaryota</taxon>
        <taxon>Metazoa</taxon>
        <taxon>Ecdysozoa</taxon>
        <taxon>Arthropoda</taxon>
        <taxon>Chelicerata</taxon>
        <taxon>Arachnida</taxon>
        <taxon>Acari</taxon>
        <taxon>Parasitiformes</taxon>
        <taxon>Ixodida</taxon>
        <taxon>Ixodoidea</taxon>
        <taxon>Ixodidae</taxon>
        <taxon>Ixodinae</taxon>
        <taxon>Ixodes</taxon>
    </lineage>
</organism>